<evidence type="ECO:0000313" key="2">
    <source>
        <dbReference type="Proteomes" id="UP000095283"/>
    </source>
</evidence>
<protein>
    <submittedName>
        <fullName evidence="3">Acyl_transf_3 domain-containing protein</fullName>
    </submittedName>
</protein>
<dbReference type="PANTHER" id="PTHR13285">
    <property type="entry name" value="ACYLTRANSFERASE"/>
    <property type="match status" value="1"/>
</dbReference>
<organism evidence="2 3">
    <name type="scientific">Heterorhabditis bacteriophora</name>
    <name type="common">Entomopathogenic nematode worm</name>
    <dbReference type="NCBI Taxonomy" id="37862"/>
    <lineage>
        <taxon>Eukaryota</taxon>
        <taxon>Metazoa</taxon>
        <taxon>Ecdysozoa</taxon>
        <taxon>Nematoda</taxon>
        <taxon>Chromadorea</taxon>
        <taxon>Rhabditida</taxon>
        <taxon>Rhabditina</taxon>
        <taxon>Rhabditomorpha</taxon>
        <taxon>Strongyloidea</taxon>
        <taxon>Heterorhabditidae</taxon>
        <taxon>Heterorhabditis</taxon>
    </lineage>
</organism>
<keyword evidence="1" id="KW-0472">Membrane</keyword>
<accession>A0A1I7WE48</accession>
<feature type="transmembrane region" description="Helical" evidence="1">
    <location>
        <begin position="86"/>
        <end position="113"/>
    </location>
</feature>
<reference evidence="3" key="1">
    <citation type="submission" date="2016-11" db="UniProtKB">
        <authorList>
            <consortium name="WormBaseParasite"/>
        </authorList>
    </citation>
    <scope>IDENTIFICATION</scope>
</reference>
<dbReference type="InterPro" id="IPR051085">
    <property type="entry name" value="MB_O-acyltransferase"/>
</dbReference>
<keyword evidence="1" id="KW-0812">Transmembrane</keyword>
<dbReference type="Proteomes" id="UP000095283">
    <property type="component" value="Unplaced"/>
</dbReference>
<sequence length="299" mass="35536">MLRITEEPIDEENYPALPEIKLCYAVTISTMIYAWYGVFRASQNYQWKIGDYGMMSSLPFIGPIMKDFTNWEWHRWSSFAQNYMPVFLVHTVLFNSGSLVLPELLFTLLYMAFSISACAIYFTPTLVALSLLQGTLVFIASRIVRKKLTVWLSSIPVLYLSMHHTKFLAEDPFLIFTFVSYSMLSYISYCIETLKSPIRKEDDTLIKSYLRMMFYTFYQPYLFSLIVLYPDFERQMEERKTKQREHRQVLWSAMRIVFWWILVETMLHFFYFEAILKDRNYTFSLPKDQFVALGMALGR</sequence>
<dbReference type="PANTHER" id="PTHR13285:SF22">
    <property type="entry name" value="PROTEIN-CYSTEINE N-PALMITOYLTRANSFERASE HHAT"/>
    <property type="match status" value="1"/>
</dbReference>
<dbReference type="WBParaSite" id="Hba_03186">
    <property type="protein sequence ID" value="Hba_03186"/>
    <property type="gene ID" value="Hba_03186"/>
</dbReference>
<dbReference type="GO" id="GO:0005783">
    <property type="term" value="C:endoplasmic reticulum"/>
    <property type="evidence" value="ECO:0007669"/>
    <property type="project" value="TreeGrafter"/>
</dbReference>
<feature type="transmembrane region" description="Helical" evidence="1">
    <location>
        <begin position="212"/>
        <end position="229"/>
    </location>
</feature>
<dbReference type="AlphaFoldDB" id="A0A1I7WE48"/>
<proteinExistence type="predicted"/>
<evidence type="ECO:0000256" key="1">
    <source>
        <dbReference type="SAM" id="Phobius"/>
    </source>
</evidence>
<feature type="transmembrane region" description="Helical" evidence="1">
    <location>
        <begin position="21"/>
        <end position="39"/>
    </location>
</feature>
<feature type="transmembrane region" description="Helical" evidence="1">
    <location>
        <begin position="119"/>
        <end position="141"/>
    </location>
</feature>
<feature type="transmembrane region" description="Helical" evidence="1">
    <location>
        <begin position="173"/>
        <end position="191"/>
    </location>
</feature>
<keyword evidence="1" id="KW-1133">Transmembrane helix</keyword>
<evidence type="ECO:0000313" key="3">
    <source>
        <dbReference type="WBParaSite" id="Hba_03186"/>
    </source>
</evidence>
<keyword evidence="2" id="KW-1185">Reference proteome</keyword>
<feature type="transmembrane region" description="Helical" evidence="1">
    <location>
        <begin position="249"/>
        <end position="272"/>
    </location>
</feature>
<name>A0A1I7WE48_HETBA</name>
<dbReference type="GO" id="GO:0016409">
    <property type="term" value="F:palmitoyltransferase activity"/>
    <property type="evidence" value="ECO:0007669"/>
    <property type="project" value="TreeGrafter"/>
</dbReference>